<feature type="compositionally biased region" description="Polar residues" evidence="2">
    <location>
        <begin position="117"/>
        <end position="143"/>
    </location>
</feature>
<evidence type="ECO:0000256" key="2">
    <source>
        <dbReference type="SAM" id="MobiDB-lite"/>
    </source>
</evidence>
<gene>
    <name evidence="4" type="ORF">Tco_0772338</name>
</gene>
<dbReference type="GO" id="GO:0003964">
    <property type="term" value="F:RNA-directed DNA polymerase activity"/>
    <property type="evidence" value="ECO:0007669"/>
    <property type="project" value="UniProtKB-KW"/>
</dbReference>
<keyword evidence="5" id="KW-1185">Reference proteome</keyword>
<feature type="domain" description="RRM" evidence="3">
    <location>
        <begin position="22"/>
        <end position="99"/>
    </location>
</feature>
<dbReference type="InterPro" id="IPR000504">
    <property type="entry name" value="RRM_dom"/>
</dbReference>
<keyword evidence="4" id="KW-0695">RNA-directed DNA polymerase</keyword>
<organism evidence="4 5">
    <name type="scientific">Tanacetum coccineum</name>
    <dbReference type="NCBI Taxonomy" id="301880"/>
    <lineage>
        <taxon>Eukaryota</taxon>
        <taxon>Viridiplantae</taxon>
        <taxon>Streptophyta</taxon>
        <taxon>Embryophyta</taxon>
        <taxon>Tracheophyta</taxon>
        <taxon>Spermatophyta</taxon>
        <taxon>Magnoliopsida</taxon>
        <taxon>eudicotyledons</taxon>
        <taxon>Gunneridae</taxon>
        <taxon>Pentapetalae</taxon>
        <taxon>asterids</taxon>
        <taxon>campanulids</taxon>
        <taxon>Asterales</taxon>
        <taxon>Asteraceae</taxon>
        <taxon>Asteroideae</taxon>
        <taxon>Anthemideae</taxon>
        <taxon>Anthemidinae</taxon>
        <taxon>Tanacetum</taxon>
    </lineage>
</organism>
<feature type="compositionally biased region" description="Polar residues" evidence="2">
    <location>
        <begin position="437"/>
        <end position="449"/>
    </location>
</feature>
<feature type="region of interest" description="Disordered" evidence="2">
    <location>
        <begin position="338"/>
        <end position="462"/>
    </location>
</feature>
<sequence>MSTLLAHPQKNPNHKNLQDLSVTVYITNFPTSLGSKDLWKTCSEHGTVADVYIARKLSKIGRRFAFVRFLKVKNTGSLIDDLNKIWIGTYHLFAAMARFGRKPNDASKPTQKPIHPQKQTKPIPTPSHANSNRSYASALNGKSSQNQVPKETIILKYVILEASDLIEIREMRNVILVKARDVHLILNINNVLRKEGFYGFQAKYIGGMWLWIEFDSIESCQKLQSNSEMSWYFTQMKHVTQTFKVDDRMVWIEIGGLPLNAWTPKAFKKIACIWGEPLFVDDDPNDNVAMGRVCIRTKIHGQINETCKVMIHGQSHNVRVKEFAGWVPDIEAMDSLSEKKSDIGMQDEQDDVNEENGAMEAEEGEIHVNKDAKEENAESNHNFSWADEVEIKEHFVSSPRKQSMEGQKQMPSETSEAPKGDSESLSKPPGFEKKQQKPSSHTKATSSRASKSHSKVNHSKVFSNHGSMIEALVSQIEMGKVLGYDMEGSTNDLKNLINSIGVNQGKS</sequence>
<feature type="compositionally biased region" description="Polar residues" evidence="2">
    <location>
        <begin position="399"/>
        <end position="415"/>
    </location>
</feature>
<dbReference type="SUPFAM" id="SSF54928">
    <property type="entry name" value="RNA-binding domain, RBD"/>
    <property type="match status" value="1"/>
</dbReference>
<evidence type="ECO:0000259" key="3">
    <source>
        <dbReference type="PROSITE" id="PS50102"/>
    </source>
</evidence>
<dbReference type="SMART" id="SM00360">
    <property type="entry name" value="RRM"/>
    <property type="match status" value="1"/>
</dbReference>
<protein>
    <submittedName>
        <fullName evidence="4">RNA-directed DNA polymerase, eukaryota</fullName>
    </submittedName>
</protein>
<dbReference type="EMBL" id="BQNB010011371">
    <property type="protein sequence ID" value="GJS89702.1"/>
    <property type="molecule type" value="Genomic_DNA"/>
</dbReference>
<dbReference type="InterPro" id="IPR012677">
    <property type="entry name" value="Nucleotide-bd_a/b_plait_sf"/>
</dbReference>
<feature type="compositionally biased region" description="Basic and acidic residues" evidence="2">
    <location>
        <begin position="416"/>
        <end position="435"/>
    </location>
</feature>
<accession>A0ABQ4ZIQ0</accession>
<evidence type="ECO:0000313" key="4">
    <source>
        <dbReference type="EMBL" id="GJS89702.1"/>
    </source>
</evidence>
<keyword evidence="4" id="KW-0808">Transferase</keyword>
<dbReference type="Proteomes" id="UP001151760">
    <property type="component" value="Unassembled WGS sequence"/>
</dbReference>
<dbReference type="PROSITE" id="PS50102">
    <property type="entry name" value="RRM"/>
    <property type="match status" value="1"/>
</dbReference>
<reference evidence="4" key="2">
    <citation type="submission" date="2022-01" db="EMBL/GenBank/DDBJ databases">
        <authorList>
            <person name="Yamashiro T."/>
            <person name="Shiraishi A."/>
            <person name="Satake H."/>
            <person name="Nakayama K."/>
        </authorList>
    </citation>
    <scope>NUCLEOTIDE SEQUENCE</scope>
</reference>
<dbReference type="Gene3D" id="3.30.70.330">
    <property type="match status" value="1"/>
</dbReference>
<proteinExistence type="predicted"/>
<dbReference type="InterPro" id="IPR035979">
    <property type="entry name" value="RBD_domain_sf"/>
</dbReference>
<feature type="region of interest" description="Disordered" evidence="2">
    <location>
        <begin position="104"/>
        <end position="143"/>
    </location>
</feature>
<keyword evidence="4" id="KW-0548">Nucleotidyltransferase</keyword>
<name>A0ABQ4ZIQ0_9ASTR</name>
<dbReference type="CDD" id="cd00590">
    <property type="entry name" value="RRM_SF"/>
    <property type="match status" value="1"/>
</dbReference>
<comment type="caution">
    <text evidence="4">The sequence shown here is derived from an EMBL/GenBank/DDBJ whole genome shotgun (WGS) entry which is preliminary data.</text>
</comment>
<reference evidence="4" key="1">
    <citation type="journal article" date="2022" name="Int. J. Mol. Sci.">
        <title>Draft Genome of Tanacetum Coccineum: Genomic Comparison of Closely Related Tanacetum-Family Plants.</title>
        <authorList>
            <person name="Yamashiro T."/>
            <person name="Shiraishi A."/>
            <person name="Nakayama K."/>
            <person name="Satake H."/>
        </authorList>
    </citation>
    <scope>NUCLEOTIDE SEQUENCE</scope>
</reference>
<feature type="compositionally biased region" description="Basic and acidic residues" evidence="2">
    <location>
        <begin position="364"/>
        <end position="378"/>
    </location>
</feature>
<feature type="compositionally biased region" description="Acidic residues" evidence="2">
    <location>
        <begin position="345"/>
        <end position="354"/>
    </location>
</feature>
<evidence type="ECO:0000313" key="5">
    <source>
        <dbReference type="Proteomes" id="UP001151760"/>
    </source>
</evidence>
<dbReference type="Pfam" id="PF00076">
    <property type="entry name" value="RRM_1"/>
    <property type="match status" value="1"/>
</dbReference>
<evidence type="ECO:0000256" key="1">
    <source>
        <dbReference type="PROSITE-ProRule" id="PRU00176"/>
    </source>
</evidence>
<keyword evidence="1" id="KW-0694">RNA-binding</keyword>